<dbReference type="Gene3D" id="3.40.50.150">
    <property type="entry name" value="Vaccinia Virus protein VP39"/>
    <property type="match status" value="1"/>
</dbReference>
<protein>
    <submittedName>
        <fullName evidence="1">Uncharacterized protein</fullName>
    </submittedName>
</protein>
<comment type="caution">
    <text evidence="1">The sequence shown here is derived from an EMBL/GenBank/DDBJ whole genome shotgun (WGS) entry which is preliminary data.</text>
</comment>
<dbReference type="EMBL" id="BLLK01000051">
    <property type="protein sequence ID" value="GFH55683.1"/>
    <property type="molecule type" value="Genomic_DNA"/>
</dbReference>
<organism evidence="1 2">
    <name type="scientific">Chaetoceros tenuissimus</name>
    <dbReference type="NCBI Taxonomy" id="426638"/>
    <lineage>
        <taxon>Eukaryota</taxon>
        <taxon>Sar</taxon>
        <taxon>Stramenopiles</taxon>
        <taxon>Ochrophyta</taxon>
        <taxon>Bacillariophyta</taxon>
        <taxon>Coscinodiscophyceae</taxon>
        <taxon>Chaetocerotophycidae</taxon>
        <taxon>Chaetocerotales</taxon>
        <taxon>Chaetocerotaceae</taxon>
        <taxon>Chaetoceros</taxon>
    </lineage>
</organism>
<reference evidence="1 2" key="1">
    <citation type="journal article" date="2021" name="Sci. Rep.">
        <title>The genome of the diatom Chaetoceros tenuissimus carries an ancient integrated fragment of an extant virus.</title>
        <authorList>
            <person name="Hongo Y."/>
            <person name="Kimura K."/>
            <person name="Takaki Y."/>
            <person name="Yoshida Y."/>
            <person name="Baba S."/>
            <person name="Kobayashi G."/>
            <person name="Nagasaki K."/>
            <person name="Hano T."/>
            <person name="Tomaru Y."/>
        </authorList>
    </citation>
    <scope>NUCLEOTIDE SEQUENCE [LARGE SCALE GENOMIC DNA]</scope>
    <source>
        <strain evidence="1 2">NIES-3715</strain>
    </source>
</reference>
<name>A0AAD3HA82_9STRA</name>
<accession>A0AAD3HA82</accession>
<proteinExistence type="predicted"/>
<evidence type="ECO:0000313" key="2">
    <source>
        <dbReference type="Proteomes" id="UP001054902"/>
    </source>
</evidence>
<dbReference type="Proteomes" id="UP001054902">
    <property type="component" value="Unassembled WGS sequence"/>
</dbReference>
<dbReference type="SUPFAM" id="SSF53335">
    <property type="entry name" value="S-adenosyl-L-methionine-dependent methyltransferases"/>
    <property type="match status" value="1"/>
</dbReference>
<sequence>MEYVGVKSLLDVGCGRGISTSWFYMQGVQVQCVEGSHDAIGKNFLPSLVEEGKNGDIAKENVIVEHDFTLGPWWSENTIDAIWCVELLEHVSRMYIPNYMTAFKKAAVVFVTHSTFGGWHHVEVHDDEWWINKFQMYGFVYSHELTNRIRSVGKEESNAKIPFPLDNDKTYRPIRVTETMLVFINPQVAARPEHAHLLSEPGCSEYGSTNVQCGENKERSTRLVTEGSALTAQYRHLEYKEDQHKKWEEYLKKNV</sequence>
<dbReference type="CDD" id="cd02440">
    <property type="entry name" value="AdoMet_MTases"/>
    <property type="match status" value="1"/>
</dbReference>
<dbReference type="Pfam" id="PF13489">
    <property type="entry name" value="Methyltransf_23"/>
    <property type="match status" value="1"/>
</dbReference>
<evidence type="ECO:0000313" key="1">
    <source>
        <dbReference type="EMBL" id="GFH55683.1"/>
    </source>
</evidence>
<dbReference type="InterPro" id="IPR029063">
    <property type="entry name" value="SAM-dependent_MTases_sf"/>
</dbReference>
<keyword evidence="2" id="KW-1185">Reference proteome</keyword>
<gene>
    <name evidence="1" type="ORF">CTEN210_12159</name>
</gene>
<dbReference type="AlphaFoldDB" id="A0AAD3HA82"/>